<evidence type="ECO:0000256" key="4">
    <source>
        <dbReference type="ARBA" id="ARBA00023002"/>
    </source>
</evidence>
<evidence type="ECO:0000313" key="7">
    <source>
        <dbReference type="Proteomes" id="UP000234275"/>
    </source>
</evidence>
<dbReference type="InterPro" id="IPR013149">
    <property type="entry name" value="ADH-like_C"/>
</dbReference>
<dbReference type="RefSeq" id="XP_024700256.1">
    <property type="nucleotide sequence ID" value="XM_024853684.1"/>
</dbReference>
<keyword evidence="2" id="KW-0547">Nucleotide-binding</keyword>
<dbReference type="STRING" id="1392250.A0A2I2FWF7"/>
<protein>
    <submittedName>
        <fullName evidence="6">GroES-like protein</fullName>
    </submittedName>
</protein>
<dbReference type="EMBL" id="MSFO01000008">
    <property type="protein sequence ID" value="PLB44954.1"/>
    <property type="molecule type" value="Genomic_DNA"/>
</dbReference>
<evidence type="ECO:0000256" key="2">
    <source>
        <dbReference type="ARBA" id="ARBA00022741"/>
    </source>
</evidence>
<feature type="domain" description="Enoyl reductase (ER)" evidence="5">
    <location>
        <begin position="13"/>
        <end position="321"/>
    </location>
</feature>
<dbReference type="Proteomes" id="UP000234275">
    <property type="component" value="Unassembled WGS sequence"/>
</dbReference>
<comment type="similarity">
    <text evidence="1">Belongs to the zinc-containing alcohol dehydrogenase family.</text>
</comment>
<dbReference type="OrthoDB" id="3509362at2759"/>
<dbReference type="GO" id="GO:0000166">
    <property type="term" value="F:nucleotide binding"/>
    <property type="evidence" value="ECO:0007669"/>
    <property type="project" value="UniProtKB-KW"/>
</dbReference>
<dbReference type="PANTHER" id="PTHR45348">
    <property type="entry name" value="HYPOTHETICAL OXIDOREDUCTASE (EUROFUNG)"/>
    <property type="match status" value="1"/>
</dbReference>
<dbReference type="PANTHER" id="PTHR45348:SF2">
    <property type="entry name" value="ZINC-TYPE ALCOHOL DEHYDROGENASE-LIKE PROTEIN C2E1P3.01"/>
    <property type="match status" value="1"/>
</dbReference>
<keyword evidence="3" id="KW-0521">NADP</keyword>
<dbReference type="SMART" id="SM00829">
    <property type="entry name" value="PKS_ER"/>
    <property type="match status" value="1"/>
</dbReference>
<comment type="caution">
    <text evidence="6">The sequence shown here is derived from an EMBL/GenBank/DDBJ whole genome shotgun (WGS) entry which is preliminary data.</text>
</comment>
<dbReference type="CDD" id="cd08249">
    <property type="entry name" value="enoyl_reductase_like"/>
    <property type="match status" value="1"/>
</dbReference>
<dbReference type="InterPro" id="IPR036291">
    <property type="entry name" value="NAD(P)-bd_dom_sf"/>
</dbReference>
<dbReference type="Gene3D" id="3.40.50.720">
    <property type="entry name" value="NAD(P)-binding Rossmann-like Domain"/>
    <property type="match status" value="1"/>
</dbReference>
<dbReference type="SUPFAM" id="SSF51735">
    <property type="entry name" value="NAD(P)-binding Rossmann-fold domains"/>
    <property type="match status" value="1"/>
</dbReference>
<evidence type="ECO:0000313" key="6">
    <source>
        <dbReference type="EMBL" id="PLB44954.1"/>
    </source>
</evidence>
<dbReference type="Gene3D" id="3.90.180.10">
    <property type="entry name" value="Medium-chain alcohol dehydrogenases, catalytic domain"/>
    <property type="match status" value="1"/>
</dbReference>
<evidence type="ECO:0000256" key="3">
    <source>
        <dbReference type="ARBA" id="ARBA00022857"/>
    </source>
</evidence>
<accession>A0A2I2FWF7</accession>
<gene>
    <name evidence="6" type="ORF">P170DRAFT_479493</name>
</gene>
<dbReference type="InterPro" id="IPR020843">
    <property type="entry name" value="ER"/>
</dbReference>
<organism evidence="6 7">
    <name type="scientific">Aspergillus steynii IBT 23096</name>
    <dbReference type="NCBI Taxonomy" id="1392250"/>
    <lineage>
        <taxon>Eukaryota</taxon>
        <taxon>Fungi</taxon>
        <taxon>Dikarya</taxon>
        <taxon>Ascomycota</taxon>
        <taxon>Pezizomycotina</taxon>
        <taxon>Eurotiomycetes</taxon>
        <taxon>Eurotiomycetidae</taxon>
        <taxon>Eurotiales</taxon>
        <taxon>Aspergillaceae</taxon>
        <taxon>Aspergillus</taxon>
        <taxon>Aspergillus subgen. Circumdati</taxon>
    </lineage>
</organism>
<sequence length="328" mass="34763">MTNQAAWIKEKHGQLVVDEAETPVPGDGEILVKVDLIGFSPVEAKIQKFGTHPIPYPNILGQSFAGTIESVGPNVTSLKPGDRVATLASAASSSKIPPGVELEGAATSIVNLGTVVSALSIHLGLDRPSLSENPEPKNKKVLVYGGSSSCGGLAVRYAATAGYKVITTSSAQNREFVESLGPAHIIDHTAGAETILEELRSQGPFDAVFDTIGVPPVTNILVKYLSSIGGGKYNTLIPLLGGEDPVPDTVQRLFAPYTWALEDEANREIARWFFEEYLPKGLQSGLVVPTRAQVIEGGLSNAQYALDLMGQNAVSGHKLVLNPWAEDE</sequence>
<dbReference type="SUPFAM" id="SSF50129">
    <property type="entry name" value="GroES-like"/>
    <property type="match status" value="1"/>
</dbReference>
<evidence type="ECO:0000259" key="5">
    <source>
        <dbReference type="SMART" id="SM00829"/>
    </source>
</evidence>
<keyword evidence="7" id="KW-1185">Reference proteome</keyword>
<dbReference type="GO" id="GO:0016651">
    <property type="term" value="F:oxidoreductase activity, acting on NAD(P)H"/>
    <property type="evidence" value="ECO:0007669"/>
    <property type="project" value="InterPro"/>
</dbReference>
<dbReference type="GeneID" id="36561382"/>
<proteinExistence type="inferred from homology"/>
<evidence type="ECO:0000256" key="1">
    <source>
        <dbReference type="ARBA" id="ARBA00008072"/>
    </source>
</evidence>
<dbReference type="AlphaFoldDB" id="A0A2I2FWF7"/>
<dbReference type="Pfam" id="PF00107">
    <property type="entry name" value="ADH_zinc_N"/>
    <property type="match status" value="1"/>
</dbReference>
<dbReference type="InterPro" id="IPR013154">
    <property type="entry name" value="ADH-like_N"/>
</dbReference>
<dbReference type="InterPro" id="IPR047122">
    <property type="entry name" value="Trans-enoyl_RdTase-like"/>
</dbReference>
<dbReference type="Pfam" id="PF08240">
    <property type="entry name" value="ADH_N"/>
    <property type="match status" value="1"/>
</dbReference>
<dbReference type="InterPro" id="IPR011032">
    <property type="entry name" value="GroES-like_sf"/>
</dbReference>
<keyword evidence="4" id="KW-0560">Oxidoreductase</keyword>
<reference evidence="6 7" key="1">
    <citation type="submission" date="2016-12" db="EMBL/GenBank/DDBJ databases">
        <title>The genomes of Aspergillus section Nigri reveals drivers in fungal speciation.</title>
        <authorList>
            <consortium name="DOE Joint Genome Institute"/>
            <person name="Vesth T.C."/>
            <person name="Nybo J."/>
            <person name="Theobald S."/>
            <person name="Brandl J."/>
            <person name="Frisvad J.C."/>
            <person name="Nielsen K.F."/>
            <person name="Lyhne E.K."/>
            <person name="Kogle M.E."/>
            <person name="Kuo A."/>
            <person name="Riley R."/>
            <person name="Clum A."/>
            <person name="Nolan M."/>
            <person name="Lipzen A."/>
            <person name="Salamov A."/>
            <person name="Henrissat B."/>
            <person name="Wiebenga A."/>
            <person name="De Vries R.P."/>
            <person name="Grigoriev I.V."/>
            <person name="Mortensen U.H."/>
            <person name="Andersen M.R."/>
            <person name="Baker S.E."/>
        </authorList>
    </citation>
    <scope>NUCLEOTIDE SEQUENCE [LARGE SCALE GENOMIC DNA]</scope>
    <source>
        <strain evidence="6 7">IBT 23096</strain>
    </source>
</reference>
<dbReference type="VEuPathDB" id="FungiDB:P170DRAFT_479493"/>
<name>A0A2I2FWF7_9EURO</name>